<dbReference type="EMBL" id="JABEMA010000003">
    <property type="protein sequence ID" value="NNH21610.1"/>
    <property type="molecule type" value="Genomic_DNA"/>
</dbReference>
<feature type="transmembrane region" description="Helical" evidence="1">
    <location>
        <begin position="36"/>
        <end position="54"/>
    </location>
</feature>
<accession>A0A849BEY0</accession>
<protein>
    <submittedName>
        <fullName evidence="2">AzlD domain-containing protein</fullName>
    </submittedName>
</protein>
<keyword evidence="1" id="KW-0472">Membrane</keyword>
<keyword evidence="1" id="KW-1133">Transmembrane helix</keyword>
<sequence>MTWLAVLLGALGCYLCKLAGGLLPESVLASPRVQRVTGALPVVLLAALVATQTVGDGRALVLDPRVAGVGAGLVAALLRAPFLLVVAVAAGTAALVRLLV</sequence>
<evidence type="ECO:0000256" key="1">
    <source>
        <dbReference type="SAM" id="Phobius"/>
    </source>
</evidence>
<dbReference type="InterPro" id="IPR008407">
    <property type="entry name" value="Brnchd-chn_aa_trnsp_AzlD"/>
</dbReference>
<comment type="caution">
    <text evidence="2">The sequence shown here is derived from an EMBL/GenBank/DDBJ whole genome shotgun (WGS) entry which is preliminary data.</text>
</comment>
<dbReference type="Pfam" id="PF05437">
    <property type="entry name" value="AzlD"/>
    <property type="match status" value="1"/>
</dbReference>
<feature type="transmembrane region" description="Helical" evidence="1">
    <location>
        <begin position="66"/>
        <end position="96"/>
    </location>
</feature>
<dbReference type="Proteomes" id="UP000555552">
    <property type="component" value="Unassembled WGS sequence"/>
</dbReference>
<evidence type="ECO:0000313" key="2">
    <source>
        <dbReference type="EMBL" id="NNH21610.1"/>
    </source>
</evidence>
<name>A0A849BEY0_9ACTN</name>
<reference evidence="2 3" key="1">
    <citation type="submission" date="2020-05" db="EMBL/GenBank/DDBJ databases">
        <title>MicrobeNet Type strains.</title>
        <authorList>
            <person name="Nicholson A.C."/>
        </authorList>
    </citation>
    <scope>NUCLEOTIDE SEQUENCE [LARGE SCALE GENOMIC DNA]</scope>
    <source>
        <strain evidence="2 3">JCM 14547</strain>
    </source>
</reference>
<keyword evidence="3" id="KW-1185">Reference proteome</keyword>
<gene>
    <name evidence="2" type="ORF">HLB09_00620</name>
</gene>
<dbReference type="RefSeq" id="WP_171201472.1">
    <property type="nucleotide sequence ID" value="NZ_BAAANP010000011.1"/>
</dbReference>
<proteinExistence type="predicted"/>
<dbReference type="AlphaFoldDB" id="A0A849BEY0"/>
<evidence type="ECO:0000313" key="3">
    <source>
        <dbReference type="Proteomes" id="UP000555552"/>
    </source>
</evidence>
<organism evidence="2 3">
    <name type="scientific">Pseudokineococcus marinus</name>
    <dbReference type="NCBI Taxonomy" id="351215"/>
    <lineage>
        <taxon>Bacteria</taxon>
        <taxon>Bacillati</taxon>
        <taxon>Actinomycetota</taxon>
        <taxon>Actinomycetes</taxon>
        <taxon>Kineosporiales</taxon>
        <taxon>Kineosporiaceae</taxon>
        <taxon>Pseudokineococcus</taxon>
    </lineage>
</organism>
<keyword evidence="1" id="KW-0812">Transmembrane</keyword>